<gene>
    <name evidence="1" type="ORF">ANBU17_24160</name>
</gene>
<organism evidence="1 2">
    <name type="scientific">Anaerostipes butyraticus</name>
    <dbReference type="NCBI Taxonomy" id="645466"/>
    <lineage>
        <taxon>Bacteria</taxon>
        <taxon>Bacillati</taxon>
        <taxon>Bacillota</taxon>
        <taxon>Clostridia</taxon>
        <taxon>Lachnospirales</taxon>
        <taxon>Lachnospiraceae</taxon>
        <taxon>Anaerostipes</taxon>
    </lineage>
</organism>
<dbReference type="RefSeq" id="WP_243282645.1">
    <property type="nucleotide sequence ID" value="NZ_BLYI01000050.1"/>
</dbReference>
<keyword evidence="2" id="KW-1185">Reference proteome</keyword>
<dbReference type="AlphaFoldDB" id="A0A916QCN6"/>
<sequence>MTNVCKNTQGNTPIKIYVLHGYTDGLTDPIVSTDYEKVYAAMKTAYENALDGVEQEDSDREYSFLEGWSATAVVHGDWMEWQIAELELQLPNGQPASQA</sequence>
<comment type="caution">
    <text evidence="1">The sequence shown here is derived from an EMBL/GenBank/DDBJ whole genome shotgun (WGS) entry which is preliminary data.</text>
</comment>
<evidence type="ECO:0000313" key="2">
    <source>
        <dbReference type="Proteomes" id="UP000613208"/>
    </source>
</evidence>
<dbReference type="EMBL" id="BLYI01000050">
    <property type="protein sequence ID" value="GFO86069.1"/>
    <property type="molecule type" value="Genomic_DNA"/>
</dbReference>
<protein>
    <submittedName>
        <fullName evidence="1">Uncharacterized protein</fullName>
    </submittedName>
</protein>
<evidence type="ECO:0000313" key="1">
    <source>
        <dbReference type="EMBL" id="GFO86069.1"/>
    </source>
</evidence>
<reference evidence="1" key="1">
    <citation type="submission" date="2020-06" db="EMBL/GenBank/DDBJ databases">
        <title>Characterization of fructooligosaccharide metabolism and fructooligosaccharide-degrading enzymes in human commensal butyrate producers.</title>
        <authorList>
            <person name="Tanno H."/>
            <person name="Fujii T."/>
            <person name="Hirano K."/>
            <person name="Maeno S."/>
            <person name="Tonozuka T."/>
            <person name="Sakamoto M."/>
            <person name="Ohkuma M."/>
            <person name="Tochio T."/>
            <person name="Endo A."/>
        </authorList>
    </citation>
    <scope>NUCLEOTIDE SEQUENCE</scope>
    <source>
        <strain evidence="1">JCM 17466</strain>
    </source>
</reference>
<dbReference type="Proteomes" id="UP000613208">
    <property type="component" value="Unassembled WGS sequence"/>
</dbReference>
<name>A0A916QCN6_9FIRM</name>
<accession>A0A916QCN6</accession>
<proteinExistence type="predicted"/>